<proteinExistence type="predicted"/>
<protein>
    <submittedName>
        <fullName evidence="1">Uncharacterized protein</fullName>
    </submittedName>
</protein>
<organism evidence="1 2">
    <name type="scientific">Choristoneura fumiferana</name>
    <name type="common">Spruce budworm moth</name>
    <name type="synonym">Archips fumiferana</name>
    <dbReference type="NCBI Taxonomy" id="7141"/>
    <lineage>
        <taxon>Eukaryota</taxon>
        <taxon>Metazoa</taxon>
        <taxon>Ecdysozoa</taxon>
        <taxon>Arthropoda</taxon>
        <taxon>Hexapoda</taxon>
        <taxon>Insecta</taxon>
        <taxon>Pterygota</taxon>
        <taxon>Neoptera</taxon>
        <taxon>Endopterygota</taxon>
        <taxon>Lepidoptera</taxon>
        <taxon>Glossata</taxon>
        <taxon>Ditrysia</taxon>
        <taxon>Tortricoidea</taxon>
        <taxon>Tortricidae</taxon>
        <taxon>Tortricinae</taxon>
        <taxon>Choristoneura</taxon>
    </lineage>
</organism>
<evidence type="ECO:0000313" key="2">
    <source>
        <dbReference type="Proteomes" id="UP001064048"/>
    </source>
</evidence>
<accession>A0ACC0KSR1</accession>
<sequence>MAQSTTPPCAGSSHWTNYPDLSDLFWACQSTLRDTSPIRQRGKCHCAGAYALEVKKAVDVDLELPMEVEEPIAGPSGMCHQSYLCETVATMETEERTEVLVNGGVPIGSGKTIVPIDKFCNLRLKDFKFATRSLLGALFPKSVLATSSLTGKRSPAFTHLPPKQRLNPVIINDIVTEISKRYPGVTVDRISKIITTKCADEAKTVKKKKEGASSKVRERSGSSEEEEEEI</sequence>
<comment type="caution">
    <text evidence="1">The sequence shown here is derived from an EMBL/GenBank/DDBJ whole genome shotgun (WGS) entry which is preliminary data.</text>
</comment>
<reference evidence="1 2" key="1">
    <citation type="journal article" date="2022" name="Genome Biol. Evol.">
        <title>The Spruce Budworm Genome: Reconstructing the Evolutionary History of Antifreeze Proteins.</title>
        <authorList>
            <person name="Beliveau C."/>
            <person name="Gagne P."/>
            <person name="Picq S."/>
            <person name="Vernygora O."/>
            <person name="Keeling C.I."/>
            <person name="Pinkney K."/>
            <person name="Doucet D."/>
            <person name="Wen F."/>
            <person name="Johnston J.S."/>
            <person name="Maaroufi H."/>
            <person name="Boyle B."/>
            <person name="Laroche J."/>
            <person name="Dewar K."/>
            <person name="Juretic N."/>
            <person name="Blackburn G."/>
            <person name="Nisole A."/>
            <person name="Brunet B."/>
            <person name="Brandao M."/>
            <person name="Lumley L."/>
            <person name="Duan J."/>
            <person name="Quan G."/>
            <person name="Lucarotti C.J."/>
            <person name="Roe A.D."/>
            <person name="Sperling F.A.H."/>
            <person name="Levesque R.C."/>
            <person name="Cusson M."/>
        </authorList>
    </citation>
    <scope>NUCLEOTIDE SEQUENCE [LARGE SCALE GENOMIC DNA]</scope>
    <source>
        <strain evidence="1">Glfc:IPQL:Cfum</strain>
    </source>
</reference>
<keyword evidence="2" id="KW-1185">Reference proteome</keyword>
<evidence type="ECO:0000313" key="1">
    <source>
        <dbReference type="EMBL" id="KAI8439579.1"/>
    </source>
</evidence>
<name>A0ACC0KSR1_CHOFU</name>
<gene>
    <name evidence="1" type="ORF">MSG28_013306</name>
</gene>
<dbReference type="Proteomes" id="UP001064048">
    <property type="component" value="Chromosome 23"/>
</dbReference>
<dbReference type="EMBL" id="CM046123">
    <property type="protein sequence ID" value="KAI8439579.1"/>
    <property type="molecule type" value="Genomic_DNA"/>
</dbReference>